<reference evidence="2" key="1">
    <citation type="submission" date="2021-07" db="EMBL/GenBank/DDBJ databases">
        <authorList>
            <person name="Durling M."/>
        </authorList>
    </citation>
    <scope>NUCLEOTIDE SEQUENCE</scope>
</reference>
<feature type="transmembrane region" description="Helical" evidence="1">
    <location>
        <begin position="31"/>
        <end position="57"/>
    </location>
</feature>
<keyword evidence="1" id="KW-0472">Membrane</keyword>
<comment type="caution">
    <text evidence="2">The sequence shown here is derived from an EMBL/GenBank/DDBJ whole genome shotgun (WGS) entry which is preliminary data.</text>
</comment>
<keyword evidence="1" id="KW-0812">Transmembrane</keyword>
<accession>A0A9N9PWY7</accession>
<dbReference type="EMBL" id="CAJVRL010000085">
    <property type="protein sequence ID" value="CAG8958790.1"/>
    <property type="molecule type" value="Genomic_DNA"/>
</dbReference>
<evidence type="ECO:0000256" key="1">
    <source>
        <dbReference type="SAM" id="Phobius"/>
    </source>
</evidence>
<protein>
    <submittedName>
        <fullName evidence="2">Uncharacterized protein</fullName>
    </submittedName>
</protein>
<proteinExistence type="predicted"/>
<dbReference type="AlphaFoldDB" id="A0A9N9PWY7"/>
<keyword evidence="1" id="KW-1133">Transmembrane helix</keyword>
<organism evidence="2 3">
    <name type="scientific">Hymenoscyphus fraxineus</name>
    <dbReference type="NCBI Taxonomy" id="746836"/>
    <lineage>
        <taxon>Eukaryota</taxon>
        <taxon>Fungi</taxon>
        <taxon>Dikarya</taxon>
        <taxon>Ascomycota</taxon>
        <taxon>Pezizomycotina</taxon>
        <taxon>Leotiomycetes</taxon>
        <taxon>Helotiales</taxon>
        <taxon>Helotiaceae</taxon>
        <taxon>Hymenoscyphus</taxon>
    </lineage>
</organism>
<evidence type="ECO:0000313" key="2">
    <source>
        <dbReference type="EMBL" id="CAG8958790.1"/>
    </source>
</evidence>
<evidence type="ECO:0000313" key="3">
    <source>
        <dbReference type="Proteomes" id="UP000696280"/>
    </source>
</evidence>
<dbReference type="Proteomes" id="UP000696280">
    <property type="component" value="Unassembled WGS sequence"/>
</dbReference>
<name>A0A9N9PWY7_9HELO</name>
<keyword evidence="3" id="KW-1185">Reference proteome</keyword>
<gene>
    <name evidence="2" type="ORF">HYFRA_00011739</name>
</gene>
<sequence length="114" mass="12318">MNRRLRSGLSAASMSLHRAVCAREMVSLADMFFLGGGGGLMVCGNGCIRFGIVWICVWDLQLMYSGTQGEVGCVVDVDKEIVRSVITSGLINEFQADTWPIMISEGVVVMVQAV</sequence>